<dbReference type="EMBL" id="BQNB010010100">
    <property type="protein sequence ID" value="GJS72727.1"/>
    <property type="molecule type" value="Genomic_DNA"/>
</dbReference>
<sequence length="93" mass="10519">MLRTNPHATIVPEEQLVLSGNRLKITKNNQRVASDTNITDTTLRSDSNMNSEGQDSPLNKLTNTIKGTYKFRIEIPDTMIKDAFKKLAGYKYC</sequence>
<accession>A0ABQ4Y6F6</accession>
<dbReference type="Proteomes" id="UP001151760">
    <property type="component" value="Unassembled WGS sequence"/>
</dbReference>
<gene>
    <name evidence="2" type="ORF">Tco_0705568</name>
</gene>
<keyword evidence="3" id="KW-1185">Reference proteome</keyword>
<evidence type="ECO:0000313" key="2">
    <source>
        <dbReference type="EMBL" id="GJS72727.1"/>
    </source>
</evidence>
<organism evidence="2 3">
    <name type="scientific">Tanacetum coccineum</name>
    <dbReference type="NCBI Taxonomy" id="301880"/>
    <lineage>
        <taxon>Eukaryota</taxon>
        <taxon>Viridiplantae</taxon>
        <taxon>Streptophyta</taxon>
        <taxon>Embryophyta</taxon>
        <taxon>Tracheophyta</taxon>
        <taxon>Spermatophyta</taxon>
        <taxon>Magnoliopsida</taxon>
        <taxon>eudicotyledons</taxon>
        <taxon>Gunneridae</taxon>
        <taxon>Pentapetalae</taxon>
        <taxon>asterids</taxon>
        <taxon>campanulids</taxon>
        <taxon>Asterales</taxon>
        <taxon>Asteraceae</taxon>
        <taxon>Asteroideae</taxon>
        <taxon>Anthemideae</taxon>
        <taxon>Anthemidinae</taxon>
        <taxon>Tanacetum</taxon>
    </lineage>
</organism>
<feature type="region of interest" description="Disordered" evidence="1">
    <location>
        <begin position="35"/>
        <end position="59"/>
    </location>
</feature>
<evidence type="ECO:0000313" key="3">
    <source>
        <dbReference type="Proteomes" id="UP001151760"/>
    </source>
</evidence>
<reference evidence="2" key="1">
    <citation type="journal article" date="2022" name="Int. J. Mol. Sci.">
        <title>Draft Genome of Tanacetum Coccineum: Genomic Comparison of Closely Related Tanacetum-Family Plants.</title>
        <authorList>
            <person name="Yamashiro T."/>
            <person name="Shiraishi A."/>
            <person name="Nakayama K."/>
            <person name="Satake H."/>
        </authorList>
    </citation>
    <scope>NUCLEOTIDE SEQUENCE</scope>
</reference>
<evidence type="ECO:0000256" key="1">
    <source>
        <dbReference type="SAM" id="MobiDB-lite"/>
    </source>
</evidence>
<proteinExistence type="predicted"/>
<protein>
    <submittedName>
        <fullName evidence="2">Uncharacterized protein</fullName>
    </submittedName>
</protein>
<name>A0ABQ4Y6F6_9ASTR</name>
<comment type="caution">
    <text evidence="2">The sequence shown here is derived from an EMBL/GenBank/DDBJ whole genome shotgun (WGS) entry which is preliminary data.</text>
</comment>
<reference evidence="2" key="2">
    <citation type="submission" date="2022-01" db="EMBL/GenBank/DDBJ databases">
        <authorList>
            <person name="Yamashiro T."/>
            <person name="Shiraishi A."/>
            <person name="Satake H."/>
            <person name="Nakayama K."/>
        </authorList>
    </citation>
    <scope>NUCLEOTIDE SEQUENCE</scope>
</reference>